<evidence type="ECO:0000313" key="3">
    <source>
        <dbReference type="Proteomes" id="UP000824120"/>
    </source>
</evidence>
<proteinExistence type="predicted"/>
<dbReference type="GO" id="GO:0004857">
    <property type="term" value="F:enzyme inhibitor activity"/>
    <property type="evidence" value="ECO:0007669"/>
    <property type="project" value="InterPro"/>
</dbReference>
<dbReference type="CDD" id="cd14859">
    <property type="entry name" value="PMEI_like"/>
    <property type="match status" value="1"/>
</dbReference>
<dbReference type="SUPFAM" id="SSF101148">
    <property type="entry name" value="Plant invertase/pectin methylesterase inhibitor"/>
    <property type="match status" value="1"/>
</dbReference>
<dbReference type="NCBIfam" id="TIGR01614">
    <property type="entry name" value="PME_inhib"/>
    <property type="match status" value="1"/>
</dbReference>
<comment type="caution">
    <text evidence="2">The sequence shown here is derived from an EMBL/GenBank/DDBJ whole genome shotgun (WGS) entry which is preliminary data.</text>
</comment>
<evidence type="ECO:0000259" key="1">
    <source>
        <dbReference type="SMART" id="SM00856"/>
    </source>
</evidence>
<dbReference type="InterPro" id="IPR006501">
    <property type="entry name" value="Pectinesterase_inhib_dom"/>
</dbReference>
<dbReference type="Pfam" id="PF04043">
    <property type="entry name" value="PMEI"/>
    <property type="match status" value="1"/>
</dbReference>
<evidence type="ECO:0000313" key="2">
    <source>
        <dbReference type="EMBL" id="KAG5582403.1"/>
    </source>
</evidence>
<dbReference type="EMBL" id="JACXVP010000010">
    <property type="protein sequence ID" value="KAG5582403.1"/>
    <property type="molecule type" value="Genomic_DNA"/>
</dbReference>
<dbReference type="OrthoDB" id="764172at2759"/>
<dbReference type="SMART" id="SM00856">
    <property type="entry name" value="PMEI"/>
    <property type="match status" value="1"/>
</dbReference>
<gene>
    <name evidence="2" type="ORF">H5410_053030</name>
</gene>
<protein>
    <recommendedName>
        <fullName evidence="1">Pectinesterase inhibitor domain-containing protein</fullName>
    </recommendedName>
</protein>
<feature type="domain" description="Pectinesterase inhibitor" evidence="1">
    <location>
        <begin position="1"/>
        <end position="127"/>
    </location>
</feature>
<organism evidence="2 3">
    <name type="scientific">Solanum commersonii</name>
    <name type="common">Commerson's wild potato</name>
    <name type="synonym">Commerson's nightshade</name>
    <dbReference type="NCBI Taxonomy" id="4109"/>
    <lineage>
        <taxon>Eukaryota</taxon>
        <taxon>Viridiplantae</taxon>
        <taxon>Streptophyta</taxon>
        <taxon>Embryophyta</taxon>
        <taxon>Tracheophyta</taxon>
        <taxon>Spermatophyta</taxon>
        <taxon>Magnoliopsida</taxon>
        <taxon>eudicotyledons</taxon>
        <taxon>Gunneridae</taxon>
        <taxon>Pentapetalae</taxon>
        <taxon>asterids</taxon>
        <taxon>lamiids</taxon>
        <taxon>Solanales</taxon>
        <taxon>Solanaceae</taxon>
        <taxon>Solanoideae</taxon>
        <taxon>Solaneae</taxon>
        <taxon>Solanum</taxon>
    </lineage>
</organism>
<reference evidence="2 3" key="1">
    <citation type="submission" date="2020-09" db="EMBL/GenBank/DDBJ databases">
        <title>De no assembly of potato wild relative species, Solanum commersonii.</title>
        <authorList>
            <person name="Cho K."/>
        </authorList>
    </citation>
    <scope>NUCLEOTIDE SEQUENCE [LARGE SCALE GENOMIC DNA]</scope>
    <source>
        <strain evidence="2">LZ3.2</strain>
        <tissue evidence="2">Leaf</tissue>
    </source>
</reference>
<dbReference type="Gene3D" id="1.20.140.40">
    <property type="entry name" value="Invertase/pectin methylesterase inhibitor family protein"/>
    <property type="match status" value="1"/>
</dbReference>
<accession>A0A9J5X2Q2</accession>
<dbReference type="Proteomes" id="UP000824120">
    <property type="component" value="Chromosome 10"/>
</dbReference>
<dbReference type="InterPro" id="IPR035513">
    <property type="entry name" value="Invertase/methylesterase_inhib"/>
</dbReference>
<dbReference type="AlphaFoldDB" id="A0A9J5X2Q2"/>
<name>A0A9J5X2Q2_SOLCO</name>
<keyword evidence="3" id="KW-1185">Reference proteome</keyword>
<sequence>MFVERLDTSRFASTLLDRTLRALLRIMFSTYSSSTMFNKDKKTSKKPVLIQCLQVCKENYGILIDNTETSIKDFDANDFPGARSFAAGVASAPNTCEETFNEPPARTSPIKSKDDNLMNFIDLTVSLMNQFTN</sequence>